<name>A0AAJ0DQK1_9PEZI</name>
<evidence type="ECO:0000256" key="1">
    <source>
        <dbReference type="SAM" id="MobiDB-lite"/>
    </source>
</evidence>
<feature type="region of interest" description="Disordered" evidence="1">
    <location>
        <begin position="29"/>
        <end position="71"/>
    </location>
</feature>
<evidence type="ECO:0000313" key="3">
    <source>
        <dbReference type="Proteomes" id="UP001239213"/>
    </source>
</evidence>
<reference evidence="2" key="1">
    <citation type="submission" date="2016-11" db="EMBL/GenBank/DDBJ databases">
        <title>The genome sequence of Colletotrichum cuscutae.</title>
        <authorList>
            <person name="Baroncelli R."/>
        </authorList>
    </citation>
    <scope>NUCLEOTIDE SEQUENCE</scope>
    <source>
        <strain evidence="2">IMI 304802</strain>
    </source>
</reference>
<gene>
    <name evidence="2" type="ORF">CCUS01_00044</name>
</gene>
<accession>A0AAJ0DQK1</accession>
<sequence>MESTCLGRPLPPLSTGTSVLWWAGMGCQRDVGDGDRPPVSSWDGPKVRMDGRHGTKKKSVESPSTDDGPGPWRRVYCYFVFNSMTVVNIVILEICI</sequence>
<comment type="caution">
    <text evidence="2">The sequence shown here is derived from an EMBL/GenBank/DDBJ whole genome shotgun (WGS) entry which is preliminary data.</text>
</comment>
<dbReference type="AlphaFoldDB" id="A0AAJ0DQK1"/>
<keyword evidence="3" id="KW-1185">Reference proteome</keyword>
<protein>
    <submittedName>
        <fullName evidence="2">Uncharacterized protein</fullName>
    </submittedName>
</protein>
<proteinExistence type="predicted"/>
<dbReference type="Proteomes" id="UP001239213">
    <property type="component" value="Unassembled WGS sequence"/>
</dbReference>
<evidence type="ECO:0000313" key="2">
    <source>
        <dbReference type="EMBL" id="KAK1499321.1"/>
    </source>
</evidence>
<organism evidence="2 3">
    <name type="scientific">Colletotrichum cuscutae</name>
    <dbReference type="NCBI Taxonomy" id="1209917"/>
    <lineage>
        <taxon>Eukaryota</taxon>
        <taxon>Fungi</taxon>
        <taxon>Dikarya</taxon>
        <taxon>Ascomycota</taxon>
        <taxon>Pezizomycotina</taxon>
        <taxon>Sordariomycetes</taxon>
        <taxon>Hypocreomycetidae</taxon>
        <taxon>Glomerellales</taxon>
        <taxon>Glomerellaceae</taxon>
        <taxon>Colletotrichum</taxon>
        <taxon>Colletotrichum acutatum species complex</taxon>
    </lineage>
</organism>
<dbReference type="EMBL" id="MPDP01000001">
    <property type="protein sequence ID" value="KAK1499321.1"/>
    <property type="molecule type" value="Genomic_DNA"/>
</dbReference>